<keyword evidence="6 11" id="KW-0283">Flagellar rotation</keyword>
<keyword evidence="13" id="KW-0282">Flagellum</keyword>
<dbReference type="SUPFAM" id="SSF103039">
    <property type="entry name" value="CheC-like"/>
    <property type="match status" value="1"/>
</dbReference>
<keyword evidence="8 11" id="KW-0975">Bacterial flagellum</keyword>
<comment type="subcellular location">
    <subcellularLocation>
        <location evidence="11">Cell inner membrane</location>
        <topology evidence="11">Peripheral membrane protein</topology>
    </subcellularLocation>
    <subcellularLocation>
        <location evidence="11">Bacterial flagellum basal body</location>
    </subcellularLocation>
</comment>
<reference evidence="13 14" key="1">
    <citation type="submission" date="2019-03" db="EMBL/GenBank/DDBJ databases">
        <title>The complete genome sequence of Swingsia samuiensis NBRC107927(T).</title>
        <authorList>
            <person name="Chua K.-O."/>
            <person name="Chan K.-G."/>
            <person name="See-Too W.-S."/>
        </authorList>
    </citation>
    <scope>NUCLEOTIDE SEQUENCE [LARGE SCALE GENOMIC DNA]</scope>
    <source>
        <strain evidence="13 14">AH83</strain>
    </source>
</reference>
<dbReference type="Proteomes" id="UP000316313">
    <property type="component" value="Chromosome"/>
</dbReference>
<feature type="domain" description="Flagellar motor switch protein FliN-like C-terminal" evidence="12">
    <location>
        <begin position="257"/>
        <end position="326"/>
    </location>
</feature>
<protein>
    <recommendedName>
        <fullName evidence="2 10">Flagellar motor switch protein FliM</fullName>
    </recommendedName>
</protein>
<keyword evidence="14" id="KW-1185">Reference proteome</keyword>
<dbReference type="GO" id="GO:0003774">
    <property type="term" value="F:cytoskeletal motor activity"/>
    <property type="evidence" value="ECO:0007669"/>
    <property type="project" value="InterPro"/>
</dbReference>
<evidence type="ECO:0000256" key="3">
    <source>
        <dbReference type="ARBA" id="ARBA00022475"/>
    </source>
</evidence>
<dbReference type="InterPro" id="IPR028976">
    <property type="entry name" value="CheC-like_sf"/>
</dbReference>
<dbReference type="Pfam" id="PF01052">
    <property type="entry name" value="FliMN_C"/>
    <property type="match status" value="1"/>
</dbReference>
<dbReference type="InterPro" id="IPR001543">
    <property type="entry name" value="FliN-like_C"/>
</dbReference>
<dbReference type="GO" id="GO:0071978">
    <property type="term" value="P:bacterial-type flagellum-dependent swarming motility"/>
    <property type="evidence" value="ECO:0007669"/>
    <property type="project" value="TreeGrafter"/>
</dbReference>
<dbReference type="KEGG" id="ssam:E3D00_05810"/>
<keyword evidence="3 11" id="KW-1003">Cell membrane</keyword>
<gene>
    <name evidence="13" type="primary">fliM</name>
    <name evidence="13" type="ORF">E3D00_05810</name>
</gene>
<dbReference type="PANTHER" id="PTHR30034:SF3">
    <property type="entry name" value="FLAGELLAR MOTOR SWITCH PROTEIN FLIM"/>
    <property type="match status" value="1"/>
</dbReference>
<organism evidence="13 14">
    <name type="scientific">Swingsia samuiensis</name>
    <dbReference type="NCBI Taxonomy" id="1293412"/>
    <lineage>
        <taxon>Bacteria</taxon>
        <taxon>Pseudomonadati</taxon>
        <taxon>Pseudomonadota</taxon>
        <taxon>Alphaproteobacteria</taxon>
        <taxon>Acetobacterales</taxon>
        <taxon>Acetobacteraceae</taxon>
        <taxon>Swingsia</taxon>
    </lineage>
</organism>
<dbReference type="GO" id="GO:0005886">
    <property type="term" value="C:plasma membrane"/>
    <property type="evidence" value="ECO:0007669"/>
    <property type="project" value="UniProtKB-SubCell"/>
</dbReference>
<evidence type="ECO:0000256" key="4">
    <source>
        <dbReference type="ARBA" id="ARBA00022500"/>
    </source>
</evidence>
<comment type="similarity">
    <text evidence="1 11">Belongs to the FliM family.</text>
</comment>
<dbReference type="Gene3D" id="3.40.1550.10">
    <property type="entry name" value="CheC-like"/>
    <property type="match status" value="1"/>
</dbReference>
<dbReference type="InterPro" id="IPR036429">
    <property type="entry name" value="SpoA-like_sf"/>
</dbReference>
<dbReference type="RefSeq" id="WP_141460775.1">
    <property type="nucleotide sequence ID" value="NZ_CP038141.1"/>
</dbReference>
<evidence type="ECO:0000256" key="6">
    <source>
        <dbReference type="ARBA" id="ARBA00022779"/>
    </source>
</evidence>
<keyword evidence="5 11" id="KW-0997">Cell inner membrane</keyword>
<dbReference type="PANTHER" id="PTHR30034">
    <property type="entry name" value="FLAGELLAR MOTOR SWITCH PROTEIN FLIM"/>
    <property type="match status" value="1"/>
</dbReference>
<keyword evidence="7 11" id="KW-0472">Membrane</keyword>
<dbReference type="AlphaFoldDB" id="A0A4Y6UHZ1"/>
<evidence type="ECO:0000256" key="10">
    <source>
        <dbReference type="NCBIfam" id="TIGR01397"/>
    </source>
</evidence>
<name>A0A4Y6UHZ1_9PROT</name>
<dbReference type="Gene3D" id="2.30.330.10">
    <property type="entry name" value="SpoA-like"/>
    <property type="match status" value="1"/>
</dbReference>
<evidence type="ECO:0000256" key="8">
    <source>
        <dbReference type="ARBA" id="ARBA00023143"/>
    </source>
</evidence>
<dbReference type="InterPro" id="IPR001689">
    <property type="entry name" value="Flag_FliM"/>
</dbReference>
<dbReference type="GO" id="GO:0009425">
    <property type="term" value="C:bacterial-type flagellum basal body"/>
    <property type="evidence" value="ECO:0007669"/>
    <property type="project" value="UniProtKB-SubCell"/>
</dbReference>
<evidence type="ECO:0000259" key="12">
    <source>
        <dbReference type="Pfam" id="PF01052"/>
    </source>
</evidence>
<evidence type="ECO:0000256" key="7">
    <source>
        <dbReference type="ARBA" id="ARBA00023136"/>
    </source>
</evidence>
<evidence type="ECO:0000256" key="9">
    <source>
        <dbReference type="ARBA" id="ARBA00025044"/>
    </source>
</evidence>
<comment type="function">
    <text evidence="9 11">FliM is one of three proteins (FliG, FliN, FliM) that forms the rotor-mounted switch complex (C ring), located at the base of the basal body. This complex interacts with the CheY and CheZ chemotaxis proteins, in addition to contacting components of the motor that determine the direction of flagellar rotation.</text>
</comment>
<dbReference type="EMBL" id="CP038141">
    <property type="protein sequence ID" value="QDH17132.1"/>
    <property type="molecule type" value="Genomic_DNA"/>
</dbReference>
<dbReference type="Pfam" id="PF02154">
    <property type="entry name" value="FliM"/>
    <property type="match status" value="1"/>
</dbReference>
<evidence type="ECO:0000256" key="1">
    <source>
        <dbReference type="ARBA" id="ARBA00011049"/>
    </source>
</evidence>
<dbReference type="OrthoDB" id="9806941at2"/>
<keyword evidence="4 11" id="KW-0145">Chemotaxis</keyword>
<evidence type="ECO:0000313" key="14">
    <source>
        <dbReference type="Proteomes" id="UP000316313"/>
    </source>
</evidence>
<proteinExistence type="inferred from homology"/>
<accession>A0A4Y6UHZ1</accession>
<dbReference type="SUPFAM" id="SSF101801">
    <property type="entry name" value="Surface presentation of antigens (SPOA)"/>
    <property type="match status" value="1"/>
</dbReference>
<dbReference type="CDD" id="cd17908">
    <property type="entry name" value="FliM"/>
    <property type="match status" value="1"/>
</dbReference>
<evidence type="ECO:0000256" key="5">
    <source>
        <dbReference type="ARBA" id="ARBA00022519"/>
    </source>
</evidence>
<evidence type="ECO:0000256" key="11">
    <source>
        <dbReference type="PIRNR" id="PIRNR002888"/>
    </source>
</evidence>
<evidence type="ECO:0000256" key="2">
    <source>
        <dbReference type="ARBA" id="ARBA00021898"/>
    </source>
</evidence>
<keyword evidence="13" id="KW-0966">Cell projection</keyword>
<sequence length="330" mass="38239">MTSTKLHENNTDDANKMSELLQPEKKFNVLETRKNLTQQKKIEKLIGTAPTSYERLPMLEVVFDRFVRRLTTTLRNRITDSVVISIREIFSQRWEEYLQNDAKKSLYVVFKADEWNGSGVLVLESKLFYSLIDSLLGGRKEKNAFLSNRDHYTEIEKALIKPILHEILTSFAESFYPLCKVDFAFERLETNTRFVAVSRPMDGVVRLSFNIQIEENIGKADFILPYAMLEPIRDTLLQQYMGEKLGHDTVWENHLVQELWKTHINIDVVLGEQEIDFNKITNFSPGDKIFLRRLSENFVSVRSGGKDLFTAKMGQRRGGVAISIENSFIE</sequence>
<keyword evidence="13" id="KW-0969">Cilium</keyword>
<dbReference type="GO" id="GO:0050918">
    <property type="term" value="P:positive chemotaxis"/>
    <property type="evidence" value="ECO:0007669"/>
    <property type="project" value="TreeGrafter"/>
</dbReference>
<dbReference type="PIRSF" id="PIRSF002888">
    <property type="entry name" value="FliM"/>
    <property type="match status" value="1"/>
</dbReference>
<dbReference type="NCBIfam" id="TIGR01397">
    <property type="entry name" value="fliM_switch"/>
    <property type="match status" value="1"/>
</dbReference>
<evidence type="ECO:0000313" key="13">
    <source>
        <dbReference type="EMBL" id="QDH17132.1"/>
    </source>
</evidence>